<dbReference type="EMBL" id="JACGCM010000659">
    <property type="protein sequence ID" value="KAF6169449.1"/>
    <property type="molecule type" value="Genomic_DNA"/>
</dbReference>
<keyword evidence="3" id="KW-1185">Reference proteome</keyword>
<dbReference type="PANTHER" id="PTHR23070">
    <property type="entry name" value="BCS1 AAA-TYPE ATPASE"/>
    <property type="match status" value="1"/>
</dbReference>
<dbReference type="InterPro" id="IPR050747">
    <property type="entry name" value="Mitochondrial_chaperone_BCS1"/>
</dbReference>
<dbReference type="Proteomes" id="UP000541444">
    <property type="component" value="Unassembled WGS sequence"/>
</dbReference>
<evidence type="ECO:0000313" key="3">
    <source>
        <dbReference type="Proteomes" id="UP000541444"/>
    </source>
</evidence>
<dbReference type="AlphaFoldDB" id="A0A7J7NQK0"/>
<dbReference type="Pfam" id="PF14363">
    <property type="entry name" value="AAA_assoc"/>
    <property type="match status" value="1"/>
</dbReference>
<protein>
    <recommendedName>
        <fullName evidence="1">AAA-type ATPase N-terminal domain-containing protein</fullName>
    </recommendedName>
</protein>
<dbReference type="InterPro" id="IPR025753">
    <property type="entry name" value="AAA_N_dom"/>
</dbReference>
<dbReference type="OrthoDB" id="1726621at2759"/>
<name>A0A7J7NQK0_9MAGN</name>
<evidence type="ECO:0000313" key="2">
    <source>
        <dbReference type="EMBL" id="KAF6169449.1"/>
    </source>
</evidence>
<sequence length="228" mass="26447">MKKWRNISAVNQIYVTSFVLDEDVELIVCGRVVSCDAVVHRFQQGHYHRCLPSKGIVRLEGRVRRHDSEGSAPHKAGLMISLSGYPKEAPVINFFNPFIQITIPEFTGDRLNSNEAYTAIEAYLSNKSSNQAKRLKASTGVNKKDLVRSMDHYEEVRDDFMGATLWWKPIKWTPKMQQLSFYATSTEKRSYKLLFHKRYREHVIDIYLNHVLEQGRAIRSLKRQKAIC</sequence>
<accession>A0A7J7NQK0</accession>
<proteinExistence type="predicted"/>
<reference evidence="2 3" key="1">
    <citation type="journal article" date="2020" name="IScience">
        <title>Genome Sequencing of the Endangered Kingdonia uniflora (Circaeasteraceae, Ranunculales) Reveals Potential Mechanisms of Evolutionary Specialization.</title>
        <authorList>
            <person name="Sun Y."/>
            <person name="Deng T."/>
            <person name="Zhang A."/>
            <person name="Moore M.J."/>
            <person name="Landis J.B."/>
            <person name="Lin N."/>
            <person name="Zhang H."/>
            <person name="Zhang X."/>
            <person name="Huang J."/>
            <person name="Zhang X."/>
            <person name="Sun H."/>
            <person name="Wang H."/>
        </authorList>
    </citation>
    <scope>NUCLEOTIDE SEQUENCE [LARGE SCALE GENOMIC DNA]</scope>
    <source>
        <strain evidence="2">TB1705</strain>
        <tissue evidence="2">Leaf</tissue>
    </source>
</reference>
<organism evidence="2 3">
    <name type="scientific">Kingdonia uniflora</name>
    <dbReference type="NCBI Taxonomy" id="39325"/>
    <lineage>
        <taxon>Eukaryota</taxon>
        <taxon>Viridiplantae</taxon>
        <taxon>Streptophyta</taxon>
        <taxon>Embryophyta</taxon>
        <taxon>Tracheophyta</taxon>
        <taxon>Spermatophyta</taxon>
        <taxon>Magnoliopsida</taxon>
        <taxon>Ranunculales</taxon>
        <taxon>Circaeasteraceae</taxon>
        <taxon>Kingdonia</taxon>
    </lineage>
</organism>
<feature type="domain" description="AAA-type ATPase N-terminal" evidence="1">
    <location>
        <begin position="91"/>
        <end position="168"/>
    </location>
</feature>
<comment type="caution">
    <text evidence="2">The sequence shown here is derived from an EMBL/GenBank/DDBJ whole genome shotgun (WGS) entry which is preliminary data.</text>
</comment>
<gene>
    <name evidence="2" type="ORF">GIB67_021452</name>
</gene>
<evidence type="ECO:0000259" key="1">
    <source>
        <dbReference type="Pfam" id="PF14363"/>
    </source>
</evidence>